<dbReference type="Proteomes" id="UP001518989">
    <property type="component" value="Unassembled WGS sequence"/>
</dbReference>
<keyword evidence="3" id="KW-1185">Reference proteome</keyword>
<dbReference type="InterPro" id="IPR009444">
    <property type="entry name" value="Conjugal_tfr_TraD_a-type"/>
</dbReference>
<dbReference type="RefSeq" id="WP_207419828.1">
    <property type="nucleotide sequence ID" value="NZ_CP061180.1"/>
</dbReference>
<organism evidence="2 3">
    <name type="scientific">Roseomonas haemaphysalidis</name>
    <dbReference type="NCBI Taxonomy" id="2768162"/>
    <lineage>
        <taxon>Bacteria</taxon>
        <taxon>Pseudomonadati</taxon>
        <taxon>Pseudomonadota</taxon>
        <taxon>Alphaproteobacteria</taxon>
        <taxon>Acetobacterales</taxon>
        <taxon>Roseomonadaceae</taxon>
        <taxon>Roseomonas</taxon>
    </lineage>
</organism>
<sequence>MAPRRPRDIDAELRALQDKARLLRNKQKSQLGELLLATGAADTLDPDALAGLLLHGLEQAKANPQAAESWRQRGEAFFRRTTSGANGGSAATDGKPAPATGRIARRDAEDAARPAAE</sequence>
<proteinExistence type="predicted"/>
<feature type="region of interest" description="Disordered" evidence="1">
    <location>
        <begin position="81"/>
        <end position="117"/>
    </location>
</feature>
<gene>
    <name evidence="2" type="primary">traD</name>
    <name evidence="2" type="ORF">IAI61_21705</name>
</gene>
<dbReference type="Pfam" id="PF06412">
    <property type="entry name" value="TraD"/>
    <property type="match status" value="1"/>
</dbReference>
<accession>A0ABS3KW01</accession>
<evidence type="ECO:0000313" key="3">
    <source>
        <dbReference type="Proteomes" id="UP001518989"/>
    </source>
</evidence>
<comment type="caution">
    <text evidence="2">The sequence shown here is derived from an EMBL/GenBank/DDBJ whole genome shotgun (WGS) entry which is preliminary data.</text>
</comment>
<protein>
    <submittedName>
        <fullName evidence="2">Conjugal transfer protein TraD</fullName>
    </submittedName>
</protein>
<dbReference type="EMBL" id="JACTNG010000017">
    <property type="protein sequence ID" value="MBO1081654.1"/>
    <property type="molecule type" value="Genomic_DNA"/>
</dbReference>
<feature type="compositionally biased region" description="Basic and acidic residues" evidence="1">
    <location>
        <begin position="104"/>
        <end position="117"/>
    </location>
</feature>
<reference evidence="2 3" key="1">
    <citation type="submission" date="2020-09" db="EMBL/GenBank/DDBJ databases">
        <title>Roseomonas.</title>
        <authorList>
            <person name="Zhu W."/>
        </authorList>
    </citation>
    <scope>NUCLEOTIDE SEQUENCE [LARGE SCALE GENOMIC DNA]</scope>
    <source>
        <strain evidence="2 3">573</strain>
    </source>
</reference>
<name>A0ABS3KW01_9PROT</name>
<evidence type="ECO:0000256" key="1">
    <source>
        <dbReference type="SAM" id="MobiDB-lite"/>
    </source>
</evidence>
<evidence type="ECO:0000313" key="2">
    <source>
        <dbReference type="EMBL" id="MBO1081654.1"/>
    </source>
</evidence>